<dbReference type="SUPFAM" id="SSF51306">
    <property type="entry name" value="LexA/Signal peptidase"/>
    <property type="match status" value="1"/>
</dbReference>
<dbReference type="PANTHER" id="PTHR40661">
    <property type="match status" value="1"/>
</dbReference>
<dbReference type="Pfam" id="PF00717">
    <property type="entry name" value="Peptidase_S24"/>
    <property type="match status" value="1"/>
</dbReference>
<reference evidence="5 6" key="1">
    <citation type="submission" date="2017-02" db="EMBL/GenBank/DDBJ databases">
        <title>Genomic diversity within the haloalkaliphilic genus Thioalkalivibrio.</title>
        <authorList>
            <person name="Ahn A.-C."/>
            <person name="Meier-Kolthoff J."/>
            <person name="Overmars L."/>
            <person name="Richter M."/>
            <person name="Woyke T."/>
            <person name="Sorokin D.Y."/>
            <person name="Muyzer G."/>
        </authorList>
    </citation>
    <scope>NUCLEOTIDE SEQUENCE [LARGE SCALE GENOMIC DNA]</scope>
    <source>
        <strain evidence="5 6">ALJD</strain>
    </source>
</reference>
<organism evidence="5 6">
    <name type="scientific">Thioalkalivibrio denitrificans</name>
    <dbReference type="NCBI Taxonomy" id="108003"/>
    <lineage>
        <taxon>Bacteria</taxon>
        <taxon>Pseudomonadati</taxon>
        <taxon>Pseudomonadota</taxon>
        <taxon>Gammaproteobacteria</taxon>
        <taxon>Chromatiales</taxon>
        <taxon>Ectothiorhodospiraceae</taxon>
        <taxon>Thioalkalivibrio</taxon>
    </lineage>
</organism>
<dbReference type="PANTHER" id="PTHR40661:SF3">
    <property type="entry name" value="FELS-1 PROPHAGE TRANSCRIPTIONAL REGULATOR"/>
    <property type="match status" value="1"/>
</dbReference>
<dbReference type="EMBL" id="MVBK01000099">
    <property type="protein sequence ID" value="OOG22653.1"/>
    <property type="molecule type" value="Genomic_DNA"/>
</dbReference>
<dbReference type="OrthoDB" id="5959816at2"/>
<dbReference type="InterPro" id="IPR036286">
    <property type="entry name" value="LexA/Signal_pep-like_sf"/>
</dbReference>
<keyword evidence="3" id="KW-0804">Transcription</keyword>
<evidence type="ECO:0000313" key="6">
    <source>
        <dbReference type="Proteomes" id="UP000189462"/>
    </source>
</evidence>
<sequence>MSKVQAAQRLESSHSDEVAEQESVGTAFARRLRMAIGDQPVFRFAQECGMSDSLVRKYLEGSLPGLEKLIMIAGAAGVRVGWLATGELPMRDSVRTGASPCVRSLHPAAFGDFELVPRYEIQPDANDEADVDQGEGIELLAFHRDWLMRESLQPDGLVLVGARGDSMEPTVADGDLLLVDTRERGVTEDAIYVIQLDDHVVAKRLQVDWKGGLWVRSDNPQYVEQHITDQEAAQLRVVGRVVWVVRRV</sequence>
<gene>
    <name evidence="5" type="ORF">B1C78_14575</name>
</gene>
<name>A0A1V3NCJ2_9GAMM</name>
<dbReference type="InterPro" id="IPR015927">
    <property type="entry name" value="Peptidase_S24_S26A/B/C"/>
</dbReference>
<dbReference type="InterPro" id="IPR039418">
    <property type="entry name" value="LexA-like"/>
</dbReference>
<dbReference type="Gene3D" id="2.10.109.10">
    <property type="entry name" value="Umud Fragment, subunit A"/>
    <property type="match status" value="1"/>
</dbReference>
<keyword evidence="1" id="KW-0805">Transcription regulation</keyword>
<evidence type="ECO:0000256" key="1">
    <source>
        <dbReference type="ARBA" id="ARBA00023015"/>
    </source>
</evidence>
<evidence type="ECO:0000259" key="4">
    <source>
        <dbReference type="Pfam" id="PF00717"/>
    </source>
</evidence>
<feature type="domain" description="Peptidase S24/S26A/S26B/S26C" evidence="4">
    <location>
        <begin position="140"/>
        <end position="242"/>
    </location>
</feature>
<keyword evidence="2" id="KW-0238">DNA-binding</keyword>
<accession>A0A1V3NCJ2</accession>
<comment type="caution">
    <text evidence="5">The sequence shown here is derived from an EMBL/GenBank/DDBJ whole genome shotgun (WGS) entry which is preliminary data.</text>
</comment>
<dbReference type="Proteomes" id="UP000189462">
    <property type="component" value="Unassembled WGS sequence"/>
</dbReference>
<dbReference type="GO" id="GO:0003677">
    <property type="term" value="F:DNA binding"/>
    <property type="evidence" value="ECO:0007669"/>
    <property type="project" value="UniProtKB-KW"/>
</dbReference>
<keyword evidence="6" id="KW-1185">Reference proteome</keyword>
<dbReference type="AlphaFoldDB" id="A0A1V3NCJ2"/>
<evidence type="ECO:0000313" key="5">
    <source>
        <dbReference type="EMBL" id="OOG22653.1"/>
    </source>
</evidence>
<dbReference type="CDD" id="cd06529">
    <property type="entry name" value="S24_LexA-like"/>
    <property type="match status" value="1"/>
</dbReference>
<protein>
    <recommendedName>
        <fullName evidence="4">Peptidase S24/S26A/S26B/S26C domain-containing protein</fullName>
    </recommendedName>
</protein>
<proteinExistence type="predicted"/>
<evidence type="ECO:0000256" key="2">
    <source>
        <dbReference type="ARBA" id="ARBA00023125"/>
    </source>
</evidence>
<evidence type="ECO:0000256" key="3">
    <source>
        <dbReference type="ARBA" id="ARBA00023163"/>
    </source>
</evidence>